<organism evidence="2 3">
    <name type="scientific">Microctonus hyperodae</name>
    <name type="common">Parasitoid wasp</name>
    <dbReference type="NCBI Taxonomy" id="165561"/>
    <lineage>
        <taxon>Eukaryota</taxon>
        <taxon>Metazoa</taxon>
        <taxon>Ecdysozoa</taxon>
        <taxon>Arthropoda</taxon>
        <taxon>Hexapoda</taxon>
        <taxon>Insecta</taxon>
        <taxon>Pterygota</taxon>
        <taxon>Neoptera</taxon>
        <taxon>Endopterygota</taxon>
        <taxon>Hymenoptera</taxon>
        <taxon>Apocrita</taxon>
        <taxon>Ichneumonoidea</taxon>
        <taxon>Braconidae</taxon>
        <taxon>Euphorinae</taxon>
        <taxon>Microctonus</taxon>
    </lineage>
</organism>
<reference evidence="2" key="2">
    <citation type="submission" date="2023-03" db="EMBL/GenBank/DDBJ databases">
        <authorList>
            <person name="Inwood S.N."/>
            <person name="Skelly J.G."/>
            <person name="Guhlin J."/>
            <person name="Harrop T.W.R."/>
            <person name="Goldson S.G."/>
            <person name="Dearden P.K."/>
        </authorList>
    </citation>
    <scope>NUCLEOTIDE SEQUENCE</scope>
    <source>
        <strain evidence="2">Lincoln</strain>
        <tissue evidence="2">Whole body</tissue>
    </source>
</reference>
<reference evidence="2" key="1">
    <citation type="journal article" date="2023" name="bioRxiv">
        <title>Scaffold-level genome assemblies of two parasitoid biocontrol wasps reveal the parthenogenesis mechanism and an associated novel virus.</title>
        <authorList>
            <person name="Inwood S."/>
            <person name="Skelly J."/>
            <person name="Guhlin J."/>
            <person name="Harrop T."/>
            <person name="Goldson S."/>
            <person name="Dearden P."/>
        </authorList>
    </citation>
    <scope>NUCLEOTIDE SEQUENCE</scope>
    <source>
        <strain evidence="2">Lincoln</strain>
        <tissue evidence="2">Whole body</tissue>
    </source>
</reference>
<accession>A0AA39C318</accession>
<sequence length="78" mass="9026">MKSLRCFCNENINCDHFKHGVMIYSLHNTSRLRVEDLYGTDSESGNEKDKSPKSEQIITPKNNKHQTEDEQPSTLKKT</sequence>
<dbReference type="EMBL" id="JAQQBR010003517">
    <property type="protein sequence ID" value="KAK0156694.1"/>
    <property type="molecule type" value="Genomic_DNA"/>
</dbReference>
<dbReference type="Proteomes" id="UP001168972">
    <property type="component" value="Unassembled WGS sequence"/>
</dbReference>
<evidence type="ECO:0000256" key="1">
    <source>
        <dbReference type="SAM" id="MobiDB-lite"/>
    </source>
</evidence>
<name>A0AA39C318_MICHY</name>
<feature type="region of interest" description="Disordered" evidence="1">
    <location>
        <begin position="38"/>
        <end position="78"/>
    </location>
</feature>
<keyword evidence="3" id="KW-1185">Reference proteome</keyword>
<proteinExistence type="predicted"/>
<gene>
    <name evidence="2" type="ORF">PV327_011707</name>
</gene>
<evidence type="ECO:0000313" key="3">
    <source>
        <dbReference type="Proteomes" id="UP001168972"/>
    </source>
</evidence>
<evidence type="ECO:0000313" key="2">
    <source>
        <dbReference type="EMBL" id="KAK0156694.1"/>
    </source>
</evidence>
<dbReference type="AlphaFoldDB" id="A0AA39C318"/>
<protein>
    <submittedName>
        <fullName evidence="2">Uncharacterized protein</fullName>
    </submittedName>
</protein>
<comment type="caution">
    <text evidence="2">The sequence shown here is derived from an EMBL/GenBank/DDBJ whole genome shotgun (WGS) entry which is preliminary data.</text>
</comment>